<proteinExistence type="predicted"/>
<sequence>AKTTQDELRLLVETNRESANIFRDKSFSLILHTLKGSKVFNLNFEKYLSFPFLFNLKEFTPGMNILTLIDPDKKVIAERIFFNYNNLPITTFSSPKIKASLDSLEIQMKPKMALDSIKVSVSVLPKNSIANQHKHSITSYLLLQPYIRGVVQQADWYFNAVDKHKIQELDKLLITQGWSAYDWGSIFNSDFEIRYKSENLLEFEATLNKPTGENQEFLIHASNSSSPQVVNIPANKKSFIINNFFHFEDDELAISKMQGNQLLPANLYVRFSPNTYPDFKTNAPFVQPKVEKTSLNYTQDQPQVLFGKDREVLDEVVLVKRVDKVKERERKLGAEKWGRVSVINYDDITLFQTLGRYLDSKPGIRANENGGGLSVVNLSASNRVRPDGNTPQGPQLYLDDVPLDGSFFGFYSLDNVDYVEINLRGFGGSFLDVNGSIKIYSRFTSVFESSKTVNPQKFNYPVAFSQQKQYYIPKFESYTSDFYQNYGVVDWKPLLKLNAAGEISFKIKKPQVDYQLIIQGISSNGTLIQDVQQINVEK</sequence>
<dbReference type="eggNOG" id="COG1629">
    <property type="taxonomic scope" value="Bacteria"/>
</dbReference>
<feature type="non-terminal residue" evidence="1">
    <location>
        <position position="1"/>
    </location>
</feature>
<dbReference type="EMBL" id="APLF01000029">
    <property type="protein sequence ID" value="EMY79899.1"/>
    <property type="molecule type" value="Genomic_DNA"/>
</dbReference>
<gene>
    <name evidence="1" type="ORF">pgond44_14653</name>
</gene>
<dbReference type="STRING" id="1189619.pgond44_14653"/>
<evidence type="ECO:0000313" key="2">
    <source>
        <dbReference type="Proteomes" id="UP000012317"/>
    </source>
</evidence>
<accession>N1WRZ0</accession>
<keyword evidence="2" id="KW-1185">Reference proteome</keyword>
<organism evidence="1 2">
    <name type="scientific">Psychroflexus gondwanensis ACAM 44</name>
    <dbReference type="NCBI Taxonomy" id="1189619"/>
    <lineage>
        <taxon>Bacteria</taxon>
        <taxon>Pseudomonadati</taxon>
        <taxon>Bacteroidota</taxon>
        <taxon>Flavobacteriia</taxon>
        <taxon>Flavobacteriales</taxon>
        <taxon>Flavobacteriaceae</taxon>
        <taxon>Psychroflexus</taxon>
    </lineage>
</organism>
<comment type="caution">
    <text evidence="1">The sequence shown here is derived from an EMBL/GenBank/DDBJ whole genome shotgun (WGS) entry which is preliminary data.</text>
</comment>
<protein>
    <submittedName>
        <fullName evidence="1">TonB-dependent receptor plug</fullName>
    </submittedName>
</protein>
<keyword evidence="1" id="KW-0675">Receptor</keyword>
<reference evidence="1 2" key="1">
    <citation type="journal article" date="2014" name="Genome Biol. Evol.">
        <title>Extensive gene acquisition in the extremely psychrophilic bacterial species Psychroflexus torquis and the link to sea-ice ecosystem specialism.</title>
        <authorList>
            <person name="Feng S."/>
            <person name="Powell S.M."/>
            <person name="Wilson R."/>
            <person name="Bowman J.P."/>
        </authorList>
    </citation>
    <scope>NUCLEOTIDE SEQUENCE [LARGE SCALE GENOMIC DNA]</scope>
    <source>
        <strain evidence="1 2">ACAM 44</strain>
    </source>
</reference>
<name>N1WRZ0_9FLAO</name>
<dbReference type="AlphaFoldDB" id="N1WRZ0"/>
<dbReference type="Proteomes" id="UP000012317">
    <property type="component" value="Unassembled WGS sequence"/>
</dbReference>
<evidence type="ECO:0000313" key="1">
    <source>
        <dbReference type="EMBL" id="EMY79899.1"/>
    </source>
</evidence>